<proteinExistence type="predicted"/>
<name>A0A0A1SR49_9HYPO</name>
<sequence>MTNLKSFVLSALGVASTLAATEQPFSGINAVLKPAENDACDIETDGKITIRNFCKYPVHVGNKPTYRAEDEGEGDEAAKTIKPGESYSRKVKPMKDKTNKMWLVPGKTSVHEYDVIRVEYWHLSYEKGMGAAASLISESKTKGKRWDVANGGRVALECKEDEN</sequence>
<evidence type="ECO:0000313" key="2">
    <source>
        <dbReference type="EMBL" id="CEJ82928.1"/>
    </source>
</evidence>
<protein>
    <submittedName>
        <fullName evidence="2">Uncharacterized protein</fullName>
    </submittedName>
</protein>
<gene>
    <name evidence="2" type="ORF">VHEMI02967</name>
</gene>
<feature type="signal peptide" evidence="1">
    <location>
        <begin position="1"/>
        <end position="19"/>
    </location>
</feature>
<keyword evidence="3" id="KW-1185">Reference proteome</keyword>
<dbReference type="AlphaFoldDB" id="A0A0A1SR49"/>
<reference evidence="2 3" key="1">
    <citation type="journal article" date="2015" name="Genome Announc.">
        <title>Draft Genome Sequence and Gene Annotation of the Entomopathogenic Fungus Verticillium hemipterigenum.</title>
        <authorList>
            <person name="Horn F."/>
            <person name="Habel A."/>
            <person name="Scharf D.H."/>
            <person name="Dworschak J."/>
            <person name="Brakhage A.A."/>
            <person name="Guthke R."/>
            <person name="Hertweck C."/>
            <person name="Linde J."/>
        </authorList>
    </citation>
    <scope>NUCLEOTIDE SEQUENCE [LARGE SCALE GENOMIC DNA]</scope>
</reference>
<evidence type="ECO:0000313" key="3">
    <source>
        <dbReference type="Proteomes" id="UP000039046"/>
    </source>
</evidence>
<organism evidence="2 3">
    <name type="scientific">[Torrubiella] hemipterigena</name>
    <dbReference type="NCBI Taxonomy" id="1531966"/>
    <lineage>
        <taxon>Eukaryota</taxon>
        <taxon>Fungi</taxon>
        <taxon>Dikarya</taxon>
        <taxon>Ascomycota</taxon>
        <taxon>Pezizomycotina</taxon>
        <taxon>Sordariomycetes</taxon>
        <taxon>Hypocreomycetidae</taxon>
        <taxon>Hypocreales</taxon>
        <taxon>Clavicipitaceae</taxon>
        <taxon>Clavicipitaceae incertae sedis</taxon>
        <taxon>'Torrubiella' clade</taxon>
    </lineage>
</organism>
<dbReference type="Proteomes" id="UP000039046">
    <property type="component" value="Unassembled WGS sequence"/>
</dbReference>
<dbReference type="EMBL" id="CDHN01000001">
    <property type="protein sequence ID" value="CEJ82928.1"/>
    <property type="molecule type" value="Genomic_DNA"/>
</dbReference>
<feature type="chain" id="PRO_5001978908" evidence="1">
    <location>
        <begin position="20"/>
        <end position="163"/>
    </location>
</feature>
<keyword evidence="1" id="KW-0732">Signal</keyword>
<dbReference type="HOGENOM" id="CLU_1628212_0_0_1"/>
<accession>A0A0A1SR49</accession>
<evidence type="ECO:0000256" key="1">
    <source>
        <dbReference type="SAM" id="SignalP"/>
    </source>
</evidence>